<organism evidence="8 9">
    <name type="scientific">Plakobranchus ocellatus</name>
    <dbReference type="NCBI Taxonomy" id="259542"/>
    <lineage>
        <taxon>Eukaryota</taxon>
        <taxon>Metazoa</taxon>
        <taxon>Spiralia</taxon>
        <taxon>Lophotrochozoa</taxon>
        <taxon>Mollusca</taxon>
        <taxon>Gastropoda</taxon>
        <taxon>Heterobranchia</taxon>
        <taxon>Euthyneura</taxon>
        <taxon>Panpulmonata</taxon>
        <taxon>Sacoglossa</taxon>
        <taxon>Placobranchoidea</taxon>
        <taxon>Plakobranchidae</taxon>
        <taxon>Plakobranchus</taxon>
    </lineage>
</organism>
<comment type="subcellular location">
    <subcellularLocation>
        <location evidence="1">Membrane</location>
    </subcellularLocation>
</comment>
<proteinExistence type="predicted"/>
<name>A0AAV3ZGI5_9GAST</name>
<gene>
    <name evidence="8" type="ORF">PoB_002025100</name>
</gene>
<evidence type="ECO:0000313" key="9">
    <source>
        <dbReference type="Proteomes" id="UP000735302"/>
    </source>
</evidence>
<dbReference type="GO" id="GO:0004930">
    <property type="term" value="F:G protein-coupled receptor activity"/>
    <property type="evidence" value="ECO:0007669"/>
    <property type="project" value="InterPro"/>
</dbReference>
<keyword evidence="7" id="KW-0732">Signal</keyword>
<keyword evidence="4" id="KW-0472">Membrane</keyword>
<comment type="caution">
    <text evidence="8">The sequence shown here is derived from an EMBL/GenBank/DDBJ whole genome shotgun (WGS) entry which is preliminary data.</text>
</comment>
<dbReference type="Gene3D" id="3.40.50.2300">
    <property type="match status" value="1"/>
</dbReference>
<dbReference type="GO" id="GO:0016020">
    <property type="term" value="C:membrane"/>
    <property type="evidence" value="ECO:0007669"/>
    <property type="project" value="UniProtKB-SubCell"/>
</dbReference>
<keyword evidence="3" id="KW-1133">Transmembrane helix</keyword>
<evidence type="ECO:0000256" key="4">
    <source>
        <dbReference type="ARBA" id="ARBA00023136"/>
    </source>
</evidence>
<dbReference type="AlphaFoldDB" id="A0AAV3ZGI5"/>
<dbReference type="EMBL" id="BLXT01002363">
    <property type="protein sequence ID" value="GFN93745.1"/>
    <property type="molecule type" value="Genomic_DNA"/>
</dbReference>
<feature type="region of interest" description="Disordered" evidence="6">
    <location>
        <begin position="77"/>
        <end position="96"/>
    </location>
</feature>
<evidence type="ECO:0000256" key="7">
    <source>
        <dbReference type="SAM" id="SignalP"/>
    </source>
</evidence>
<dbReference type="PRINTS" id="PR00248">
    <property type="entry name" value="GPCRMGR"/>
</dbReference>
<evidence type="ECO:0000256" key="2">
    <source>
        <dbReference type="ARBA" id="ARBA00022692"/>
    </source>
</evidence>
<feature type="signal peptide" evidence="7">
    <location>
        <begin position="1"/>
        <end position="26"/>
    </location>
</feature>
<evidence type="ECO:0000256" key="1">
    <source>
        <dbReference type="ARBA" id="ARBA00004370"/>
    </source>
</evidence>
<evidence type="ECO:0000256" key="3">
    <source>
        <dbReference type="ARBA" id="ARBA00022989"/>
    </source>
</evidence>
<keyword evidence="8" id="KW-0675">Receptor</keyword>
<sequence>MEKQHRFSSECLCFYYLVFHLSLCASNSVHKTQIKPSTGVLNSDVGSQFTQGSSRFRKPVYVSPKLEIDKAYSAITPSDIKSSPDRKHWTNRPTRSENQVRPLLVRARLGTRSRPIGGNSLKISSAAAPVWNPQARIIPREHIKKFELQDEEGTKIKAHFTGTYSVKLGKNIGPRDTALHTHASNAELQDYREKDITQSPLNFRNLTSYAKHQKAINPYDTNHKSNAHFNWQNIMNQERGCNGGLCNSYHFQERGHIRANNPHFVTKAKDVRSRPRRAASPPMNHRVSQNSRARSKGDAIIGALFPLHYAPDLKTAYSRQCDKIWEQYGIQRVEILIMTIKRINNPASTSGGIGGPVACESALRSAGTFLSRVRAPPSALRPDGGP</sequence>
<reference evidence="8 9" key="1">
    <citation type="journal article" date="2021" name="Elife">
        <title>Chloroplast acquisition without the gene transfer in kleptoplastic sea slugs, Plakobranchus ocellatus.</title>
        <authorList>
            <person name="Maeda T."/>
            <person name="Takahashi S."/>
            <person name="Yoshida T."/>
            <person name="Shimamura S."/>
            <person name="Takaki Y."/>
            <person name="Nagai Y."/>
            <person name="Toyoda A."/>
            <person name="Suzuki Y."/>
            <person name="Arimoto A."/>
            <person name="Ishii H."/>
            <person name="Satoh N."/>
            <person name="Nishiyama T."/>
            <person name="Hasebe M."/>
            <person name="Maruyama T."/>
            <person name="Minagawa J."/>
            <person name="Obokata J."/>
            <person name="Shigenobu S."/>
        </authorList>
    </citation>
    <scope>NUCLEOTIDE SEQUENCE [LARGE SCALE GENOMIC DNA]</scope>
</reference>
<accession>A0AAV3ZGI5</accession>
<keyword evidence="9" id="KW-1185">Reference proteome</keyword>
<dbReference type="InterPro" id="IPR000337">
    <property type="entry name" value="GPCR_3"/>
</dbReference>
<feature type="region of interest" description="Disordered" evidence="6">
    <location>
        <begin position="268"/>
        <end position="293"/>
    </location>
</feature>
<evidence type="ECO:0000313" key="8">
    <source>
        <dbReference type="EMBL" id="GFN93745.1"/>
    </source>
</evidence>
<evidence type="ECO:0000256" key="5">
    <source>
        <dbReference type="ARBA" id="ARBA00023180"/>
    </source>
</evidence>
<evidence type="ECO:0000256" key="6">
    <source>
        <dbReference type="SAM" id="MobiDB-lite"/>
    </source>
</evidence>
<dbReference type="Proteomes" id="UP000735302">
    <property type="component" value="Unassembled WGS sequence"/>
</dbReference>
<protein>
    <submittedName>
        <fullName evidence="8">Metabotropic glutamate receptor</fullName>
    </submittedName>
</protein>
<feature type="chain" id="PRO_5043506474" evidence="7">
    <location>
        <begin position="27"/>
        <end position="386"/>
    </location>
</feature>
<keyword evidence="2" id="KW-0812">Transmembrane</keyword>
<keyword evidence="5" id="KW-0325">Glycoprotein</keyword>